<protein>
    <submittedName>
        <fullName evidence="2">Uncharacterized protein</fullName>
    </submittedName>
</protein>
<accession>A0AAV4T9N0</accession>
<feature type="region of interest" description="Disordered" evidence="1">
    <location>
        <begin position="55"/>
        <end position="91"/>
    </location>
</feature>
<name>A0AAV4T9N0_9ARAC</name>
<dbReference type="AlphaFoldDB" id="A0AAV4T9N0"/>
<dbReference type="Proteomes" id="UP001054837">
    <property type="component" value="Unassembled WGS sequence"/>
</dbReference>
<evidence type="ECO:0000256" key="1">
    <source>
        <dbReference type="SAM" id="MobiDB-lite"/>
    </source>
</evidence>
<sequence length="91" mass="10621">MMKLQFLSQRSYQKDYHKWSDSFNPKHLRNNIKSSIFTTSVGVNNIFRLVQTDTFQRDENGQPSFPSRDTETPIRAASHFTAGQLPTRHSF</sequence>
<reference evidence="2 3" key="1">
    <citation type="submission" date="2021-06" db="EMBL/GenBank/DDBJ databases">
        <title>Caerostris darwini draft genome.</title>
        <authorList>
            <person name="Kono N."/>
            <person name="Arakawa K."/>
        </authorList>
    </citation>
    <scope>NUCLEOTIDE SEQUENCE [LARGE SCALE GENOMIC DNA]</scope>
</reference>
<evidence type="ECO:0000313" key="3">
    <source>
        <dbReference type="Proteomes" id="UP001054837"/>
    </source>
</evidence>
<proteinExistence type="predicted"/>
<keyword evidence="3" id="KW-1185">Reference proteome</keyword>
<organism evidence="2 3">
    <name type="scientific">Caerostris darwini</name>
    <dbReference type="NCBI Taxonomy" id="1538125"/>
    <lineage>
        <taxon>Eukaryota</taxon>
        <taxon>Metazoa</taxon>
        <taxon>Ecdysozoa</taxon>
        <taxon>Arthropoda</taxon>
        <taxon>Chelicerata</taxon>
        <taxon>Arachnida</taxon>
        <taxon>Araneae</taxon>
        <taxon>Araneomorphae</taxon>
        <taxon>Entelegynae</taxon>
        <taxon>Araneoidea</taxon>
        <taxon>Araneidae</taxon>
        <taxon>Caerostris</taxon>
    </lineage>
</organism>
<gene>
    <name evidence="2" type="ORF">CDAR_461791</name>
</gene>
<dbReference type="EMBL" id="BPLQ01009277">
    <property type="protein sequence ID" value="GIY42975.1"/>
    <property type="molecule type" value="Genomic_DNA"/>
</dbReference>
<comment type="caution">
    <text evidence="2">The sequence shown here is derived from an EMBL/GenBank/DDBJ whole genome shotgun (WGS) entry which is preliminary data.</text>
</comment>
<evidence type="ECO:0000313" key="2">
    <source>
        <dbReference type="EMBL" id="GIY42975.1"/>
    </source>
</evidence>